<protein>
    <submittedName>
        <fullName evidence="1">Uncharacterized protein</fullName>
    </submittedName>
</protein>
<evidence type="ECO:0000313" key="1">
    <source>
        <dbReference type="EMBL" id="QHU27952.1"/>
    </source>
</evidence>
<name>A0A6C0LFM2_9ZZZZ</name>
<organism evidence="1">
    <name type="scientific">viral metagenome</name>
    <dbReference type="NCBI Taxonomy" id="1070528"/>
    <lineage>
        <taxon>unclassified sequences</taxon>
        <taxon>metagenomes</taxon>
        <taxon>organismal metagenomes</taxon>
    </lineage>
</organism>
<proteinExistence type="predicted"/>
<dbReference type="EMBL" id="MN740466">
    <property type="protein sequence ID" value="QHU27952.1"/>
    <property type="molecule type" value="Genomic_DNA"/>
</dbReference>
<sequence>MFFTCYNYHSNRVTNTVIFVKDKNIINVYINLNENYDDDEDYDRDYAETPLLVISEEDIEKYPTLYNIYITSILLTADSTKLIEEDGCYSIRKKTIWKNLYITNSYGNKDTYMFNYPVMSYNPSSQQYIRDIAHIIDDIIMIDPILLSGLIEDEIYKLEKDLSICEDYTKNLLMYSLYMKKIMPDIPDDLTNIILEKI</sequence>
<accession>A0A6C0LFM2</accession>
<dbReference type="AlphaFoldDB" id="A0A6C0LFM2"/>
<reference evidence="1" key="1">
    <citation type="journal article" date="2020" name="Nature">
        <title>Giant virus diversity and host interactions through global metagenomics.</title>
        <authorList>
            <person name="Schulz F."/>
            <person name="Roux S."/>
            <person name="Paez-Espino D."/>
            <person name="Jungbluth S."/>
            <person name="Walsh D.A."/>
            <person name="Denef V.J."/>
            <person name="McMahon K.D."/>
            <person name="Konstantinidis K.T."/>
            <person name="Eloe-Fadrosh E.A."/>
            <person name="Kyrpides N.C."/>
            <person name="Woyke T."/>
        </authorList>
    </citation>
    <scope>NUCLEOTIDE SEQUENCE</scope>
    <source>
        <strain evidence="1">GVMAG-M-3300027769-26</strain>
    </source>
</reference>